<evidence type="ECO:0000313" key="1">
    <source>
        <dbReference type="EMBL" id="KAJ8674673.1"/>
    </source>
</evidence>
<dbReference type="EMBL" id="CM056742">
    <property type="protein sequence ID" value="KAJ8674673.1"/>
    <property type="molecule type" value="Genomic_DNA"/>
</dbReference>
<reference evidence="1" key="1">
    <citation type="submission" date="2023-04" db="EMBL/GenBank/DDBJ databases">
        <title>A chromosome-level genome assembly of the parasitoid wasp Eretmocerus hayati.</title>
        <authorList>
            <person name="Zhong Y."/>
            <person name="Liu S."/>
            <person name="Liu Y."/>
        </authorList>
    </citation>
    <scope>NUCLEOTIDE SEQUENCE</scope>
    <source>
        <strain evidence="1">ZJU_SS_LIU_2023</strain>
    </source>
</reference>
<name>A0ACC2NUY4_9HYME</name>
<sequence>MVDLLTEYTWDLLQGDKVMVQQRMKIKMATQRQTSPTGNRSDKPDDASDVMEIGGSGGRIEQTPSRPLFVHPGLSNSRQRLNSNSSQASNSSQRPKRKRIDAESTQKMDINESVTCYYDTQDKLMELLNEKQTNSSKITIQAMQEIWDYLDKMSRCITTLATEAARTSTREEIWEQTVPTHGDIAAKQAPKTPRIPPIRGAKSTRQQPKRHTAFIRVQDKNLYPEAETQTILKETIDPTRDKIQIRSVRKMRSGAVAVDVATERDLQSLIESEKLKDSGLVVEQPSKKTPKSIVHDVPATYDEQTFKETTYEQNSSMFTGLTKNDVARGITVRFKGRRPVAGTSAQADRSPYATSVKAWGMWPDIVKKRRIPVDTAQRKDIR</sequence>
<dbReference type="Proteomes" id="UP001239111">
    <property type="component" value="Chromosome 2"/>
</dbReference>
<keyword evidence="2" id="KW-1185">Reference proteome</keyword>
<gene>
    <name evidence="1" type="ORF">QAD02_010459</name>
</gene>
<protein>
    <submittedName>
        <fullName evidence="1">Uncharacterized protein</fullName>
    </submittedName>
</protein>
<proteinExistence type="predicted"/>
<organism evidence="1 2">
    <name type="scientific">Eretmocerus hayati</name>
    <dbReference type="NCBI Taxonomy" id="131215"/>
    <lineage>
        <taxon>Eukaryota</taxon>
        <taxon>Metazoa</taxon>
        <taxon>Ecdysozoa</taxon>
        <taxon>Arthropoda</taxon>
        <taxon>Hexapoda</taxon>
        <taxon>Insecta</taxon>
        <taxon>Pterygota</taxon>
        <taxon>Neoptera</taxon>
        <taxon>Endopterygota</taxon>
        <taxon>Hymenoptera</taxon>
        <taxon>Apocrita</taxon>
        <taxon>Proctotrupomorpha</taxon>
        <taxon>Chalcidoidea</taxon>
        <taxon>Aphelinidae</taxon>
        <taxon>Aphelininae</taxon>
        <taxon>Eretmocerus</taxon>
    </lineage>
</organism>
<evidence type="ECO:0000313" key="2">
    <source>
        <dbReference type="Proteomes" id="UP001239111"/>
    </source>
</evidence>
<accession>A0ACC2NUY4</accession>
<comment type="caution">
    <text evidence="1">The sequence shown here is derived from an EMBL/GenBank/DDBJ whole genome shotgun (WGS) entry which is preliminary data.</text>
</comment>